<dbReference type="Gene3D" id="2.60.40.150">
    <property type="entry name" value="C2 domain"/>
    <property type="match status" value="1"/>
</dbReference>
<dbReference type="PANTHER" id="PTHR24075">
    <property type="entry name" value="SEC63 DOMAIN-CONTAINING"/>
    <property type="match status" value="1"/>
</dbReference>
<dbReference type="Pfam" id="PF02889">
    <property type="entry name" value="Sec63"/>
    <property type="match status" value="1"/>
</dbReference>
<evidence type="ECO:0000256" key="9">
    <source>
        <dbReference type="SAM" id="MobiDB-lite"/>
    </source>
</evidence>
<evidence type="ECO:0000313" key="13">
    <source>
        <dbReference type="Proteomes" id="UP000030671"/>
    </source>
</evidence>
<dbReference type="EMBL" id="KI925456">
    <property type="protein sequence ID" value="ETW84592.1"/>
    <property type="molecule type" value="Genomic_DNA"/>
</dbReference>
<feature type="transmembrane region" description="Helical" evidence="10">
    <location>
        <begin position="71"/>
        <end position="89"/>
    </location>
</feature>
<dbReference type="InParanoid" id="W4KFF7"/>
<feature type="region of interest" description="Disordered" evidence="9">
    <location>
        <begin position="622"/>
        <end position="656"/>
    </location>
</feature>
<keyword evidence="7 10" id="KW-0472">Membrane</keyword>
<evidence type="ECO:0000256" key="5">
    <source>
        <dbReference type="ARBA" id="ARBA00022927"/>
    </source>
</evidence>
<evidence type="ECO:0000256" key="3">
    <source>
        <dbReference type="ARBA" id="ARBA00022692"/>
    </source>
</evidence>
<dbReference type="InterPro" id="IPR001623">
    <property type="entry name" value="DnaJ_domain"/>
</dbReference>
<keyword evidence="5" id="KW-0653">Protein transport</keyword>
<dbReference type="FunCoup" id="W4KFF7">
    <property type="interactions" value="576"/>
</dbReference>
<feature type="domain" description="J" evidence="11">
    <location>
        <begin position="99"/>
        <end position="169"/>
    </location>
</feature>
<keyword evidence="8" id="KW-0143">Chaperone</keyword>
<evidence type="ECO:0000256" key="1">
    <source>
        <dbReference type="ARBA" id="ARBA00004477"/>
    </source>
</evidence>
<dbReference type="HOGENOM" id="CLU_014210_0_0_1"/>
<dbReference type="GO" id="GO:0008320">
    <property type="term" value="F:protein transmembrane transporter activity"/>
    <property type="evidence" value="ECO:0007669"/>
    <property type="project" value="TreeGrafter"/>
</dbReference>
<dbReference type="InterPro" id="IPR004179">
    <property type="entry name" value="Sec63-dom"/>
</dbReference>
<gene>
    <name evidence="12" type="ORF">HETIRDRAFT_151146</name>
</gene>
<organism evidence="12 13">
    <name type="scientific">Heterobasidion irregulare (strain TC 32-1)</name>
    <dbReference type="NCBI Taxonomy" id="747525"/>
    <lineage>
        <taxon>Eukaryota</taxon>
        <taxon>Fungi</taxon>
        <taxon>Dikarya</taxon>
        <taxon>Basidiomycota</taxon>
        <taxon>Agaricomycotina</taxon>
        <taxon>Agaricomycetes</taxon>
        <taxon>Russulales</taxon>
        <taxon>Bondarzewiaceae</taxon>
        <taxon>Heterobasidion</taxon>
        <taxon>Heterobasidion annosum species complex</taxon>
    </lineage>
</organism>
<dbReference type="KEGG" id="hir:HETIRDRAFT_151146"/>
<keyword evidence="4" id="KW-0256">Endoplasmic reticulum</keyword>
<dbReference type="FunFam" id="1.10.287.110:FF:000039">
    <property type="entry name" value="Protein translocation complex component (Npl1)"/>
    <property type="match status" value="1"/>
</dbReference>
<keyword evidence="6 10" id="KW-1133">Transmembrane helix</keyword>
<feature type="transmembrane region" description="Helical" evidence="10">
    <location>
        <begin position="12"/>
        <end position="34"/>
    </location>
</feature>
<feature type="region of interest" description="Disordered" evidence="9">
    <location>
        <begin position="459"/>
        <end position="483"/>
    </location>
</feature>
<feature type="transmembrane region" description="Helical" evidence="10">
    <location>
        <begin position="194"/>
        <end position="217"/>
    </location>
</feature>
<dbReference type="PROSITE" id="PS50076">
    <property type="entry name" value="DNAJ_2"/>
    <property type="match status" value="1"/>
</dbReference>
<dbReference type="eggNOG" id="KOG0721">
    <property type="taxonomic scope" value="Eukaryota"/>
</dbReference>
<keyword evidence="13" id="KW-1185">Reference proteome</keyword>
<name>W4KFF7_HETIT</name>
<dbReference type="GO" id="GO:0006620">
    <property type="term" value="P:post-translational protein targeting to endoplasmic reticulum membrane"/>
    <property type="evidence" value="ECO:0007669"/>
    <property type="project" value="TreeGrafter"/>
</dbReference>
<protein>
    <submittedName>
        <fullName evidence="12">Molecular chaperone, DnaJ superfamily</fullName>
    </submittedName>
</protein>
<dbReference type="SMART" id="SM00973">
    <property type="entry name" value="Sec63"/>
    <property type="match status" value="1"/>
</dbReference>
<feature type="compositionally biased region" description="Basic and acidic residues" evidence="9">
    <location>
        <begin position="466"/>
        <end position="483"/>
    </location>
</feature>
<dbReference type="OrthoDB" id="1734229at2759"/>
<dbReference type="CDD" id="cd06257">
    <property type="entry name" value="DnaJ"/>
    <property type="match status" value="1"/>
</dbReference>
<evidence type="ECO:0000256" key="2">
    <source>
        <dbReference type="ARBA" id="ARBA00022448"/>
    </source>
</evidence>
<dbReference type="GO" id="GO:0003723">
    <property type="term" value="F:RNA binding"/>
    <property type="evidence" value="ECO:0007669"/>
    <property type="project" value="TreeGrafter"/>
</dbReference>
<dbReference type="InterPro" id="IPR036869">
    <property type="entry name" value="J_dom_sf"/>
</dbReference>
<evidence type="ECO:0000256" key="4">
    <source>
        <dbReference type="ARBA" id="ARBA00022824"/>
    </source>
</evidence>
<dbReference type="SUPFAM" id="SSF158702">
    <property type="entry name" value="Sec63 N-terminal domain-like"/>
    <property type="match status" value="1"/>
</dbReference>
<dbReference type="Gene3D" id="1.10.287.110">
    <property type="entry name" value="DnaJ domain"/>
    <property type="match status" value="1"/>
</dbReference>
<dbReference type="GO" id="GO:0006614">
    <property type="term" value="P:SRP-dependent cotranslational protein targeting to membrane"/>
    <property type="evidence" value="ECO:0007669"/>
    <property type="project" value="TreeGrafter"/>
</dbReference>
<accession>W4KFF7</accession>
<keyword evidence="2" id="KW-0813">Transport</keyword>
<evidence type="ECO:0000256" key="8">
    <source>
        <dbReference type="ARBA" id="ARBA00023186"/>
    </source>
</evidence>
<evidence type="ECO:0000256" key="6">
    <source>
        <dbReference type="ARBA" id="ARBA00022989"/>
    </source>
</evidence>
<reference evidence="12 13" key="1">
    <citation type="journal article" date="2012" name="New Phytol.">
        <title>Insight into trade-off between wood decay and parasitism from the genome of a fungal forest pathogen.</title>
        <authorList>
            <person name="Olson A."/>
            <person name="Aerts A."/>
            <person name="Asiegbu F."/>
            <person name="Belbahri L."/>
            <person name="Bouzid O."/>
            <person name="Broberg A."/>
            <person name="Canback B."/>
            <person name="Coutinho P.M."/>
            <person name="Cullen D."/>
            <person name="Dalman K."/>
            <person name="Deflorio G."/>
            <person name="van Diepen L.T."/>
            <person name="Dunand C."/>
            <person name="Duplessis S."/>
            <person name="Durling M."/>
            <person name="Gonthier P."/>
            <person name="Grimwood J."/>
            <person name="Fossdal C.G."/>
            <person name="Hansson D."/>
            <person name="Henrissat B."/>
            <person name="Hietala A."/>
            <person name="Himmelstrand K."/>
            <person name="Hoffmeister D."/>
            <person name="Hogberg N."/>
            <person name="James T.Y."/>
            <person name="Karlsson M."/>
            <person name="Kohler A."/>
            <person name="Kues U."/>
            <person name="Lee Y.H."/>
            <person name="Lin Y.C."/>
            <person name="Lind M."/>
            <person name="Lindquist E."/>
            <person name="Lombard V."/>
            <person name="Lucas S."/>
            <person name="Lunden K."/>
            <person name="Morin E."/>
            <person name="Murat C."/>
            <person name="Park J."/>
            <person name="Raffaello T."/>
            <person name="Rouze P."/>
            <person name="Salamov A."/>
            <person name="Schmutz J."/>
            <person name="Solheim H."/>
            <person name="Stahlberg J."/>
            <person name="Velez H."/>
            <person name="de Vries R.P."/>
            <person name="Wiebenga A."/>
            <person name="Woodward S."/>
            <person name="Yakovlev I."/>
            <person name="Garbelotto M."/>
            <person name="Martin F."/>
            <person name="Grigoriev I.V."/>
            <person name="Stenlid J."/>
        </authorList>
    </citation>
    <scope>NUCLEOTIDE SEQUENCE [LARGE SCALE GENOMIC DNA]</scope>
    <source>
        <strain evidence="12 13">TC 32-1</strain>
    </source>
</reference>
<feature type="compositionally biased region" description="Acidic residues" evidence="9">
    <location>
        <begin position="634"/>
        <end position="656"/>
    </location>
</feature>
<dbReference type="InterPro" id="IPR014756">
    <property type="entry name" value="Ig_E-set"/>
</dbReference>
<dbReference type="GeneID" id="20667381"/>
<dbReference type="AlphaFoldDB" id="W4KFF7"/>
<dbReference type="RefSeq" id="XP_009544242.1">
    <property type="nucleotide sequence ID" value="XM_009545947.1"/>
</dbReference>
<evidence type="ECO:0000313" key="12">
    <source>
        <dbReference type="EMBL" id="ETW84592.1"/>
    </source>
</evidence>
<sequence length="656" mass="72840">MASYNYDESGNMALYFIITVLSIILVPFTLSFLFSSSSKHVITSGCECGPCVRHRKEAKGSSLRPKLSRKAIFTALGWAALALLSYKVANTANDSKIYDPYEILGLTMGVTEKDIKSHFKKLSRIYHPDKVKLTANDTAESVASRFVDITKAYKSLTDANIRKNYEDYGHPDGRQEITMGIALPRWIVEAQNNIWVLGVYGLLFGVSLPMLVGRWWFGSRQKTKDGIHAQTASRFFKSLTEASGIEDIVGALGKAVEFERPGKPSGVAELEELEKAIEAAIGQKWRDVRALVKSESKDGRWRALVLIHAYLLRLDVKDSALKKEQVEILLQTPNILNALLNISMARNWFLPTLAVMHLHAYLAQALFPGNDKAKYVQLPGISEDDVETLPEGVSTLEDYIQALEEKGDERLPDIKKAAARWGRLELVDARFQVIGERIVTPSALVLLVVKLRISPPTHGSLVNGATKDEEERPLSDTDAAKDDEFLKSPQDYEDLSPSSQGSGWAHAPYWPGNRRPGWWIVIADEKMNKVVVPPMKISDIPFSDPTRSRNFRSFKLRFQAPPGVGLFTWRIHIVSDTLIGEDIVKAVQLKIDDVSALNEDEQDAEDEISEPEEDTLAGQMAAMRGGSVKKAAVESDDESSTDDDNAENSDSSSDSD</sequence>
<dbReference type="SUPFAM" id="SSF81296">
    <property type="entry name" value="E set domains"/>
    <property type="match status" value="1"/>
</dbReference>
<evidence type="ECO:0000259" key="11">
    <source>
        <dbReference type="PROSITE" id="PS50076"/>
    </source>
</evidence>
<dbReference type="Pfam" id="PF00226">
    <property type="entry name" value="DnaJ"/>
    <property type="match status" value="1"/>
</dbReference>
<dbReference type="GO" id="GO:0031207">
    <property type="term" value="C:Sec62/Sec63 complex"/>
    <property type="evidence" value="ECO:0007669"/>
    <property type="project" value="TreeGrafter"/>
</dbReference>
<evidence type="ECO:0000256" key="10">
    <source>
        <dbReference type="SAM" id="Phobius"/>
    </source>
</evidence>
<dbReference type="SMART" id="SM00271">
    <property type="entry name" value="DnaJ"/>
    <property type="match status" value="1"/>
</dbReference>
<dbReference type="Proteomes" id="UP000030671">
    <property type="component" value="Unassembled WGS sequence"/>
</dbReference>
<proteinExistence type="predicted"/>
<comment type="subcellular location">
    <subcellularLocation>
        <location evidence="1">Endoplasmic reticulum membrane</location>
        <topology evidence="1">Multi-pass membrane protein</topology>
    </subcellularLocation>
</comment>
<dbReference type="SUPFAM" id="SSF46565">
    <property type="entry name" value="Chaperone J-domain"/>
    <property type="match status" value="1"/>
</dbReference>
<dbReference type="PRINTS" id="PR00625">
    <property type="entry name" value="JDOMAIN"/>
</dbReference>
<dbReference type="InterPro" id="IPR035892">
    <property type="entry name" value="C2_domain_sf"/>
</dbReference>
<dbReference type="Gene3D" id="1.10.3380.10">
    <property type="entry name" value="Sec63 N-terminal domain-like domain"/>
    <property type="match status" value="1"/>
</dbReference>
<keyword evidence="3 10" id="KW-0812">Transmembrane</keyword>
<dbReference type="STRING" id="747525.W4KFF7"/>
<dbReference type="PANTHER" id="PTHR24075:SF0">
    <property type="entry name" value="TRANSLOCATION PROTEIN SEC63 HOMOLOG"/>
    <property type="match status" value="1"/>
</dbReference>
<evidence type="ECO:0000256" key="7">
    <source>
        <dbReference type="ARBA" id="ARBA00023136"/>
    </source>
</evidence>